<dbReference type="GO" id="GO:0016831">
    <property type="term" value="F:carboxy-lyase activity"/>
    <property type="evidence" value="ECO:0007669"/>
    <property type="project" value="InterPro"/>
</dbReference>
<dbReference type="InterPro" id="IPR032465">
    <property type="entry name" value="ACMSD"/>
</dbReference>
<feature type="domain" description="Amidohydrolase-related" evidence="2">
    <location>
        <begin position="125"/>
        <end position="382"/>
    </location>
</feature>
<dbReference type="PANTHER" id="PTHR21240">
    <property type="entry name" value="2-AMINO-3-CARBOXYLMUCONATE-6-SEMIALDEHYDE DECARBOXYLASE"/>
    <property type="match status" value="1"/>
</dbReference>
<sequence length="431" mass="47997">MSERHVVISADTHCGAALHDYKPYLEKKYHDEFDEWAVAIQEAERRTAEVFNDADRSPLNVGVDGDPTVDGDRNWSTERRLREQEADGVVAAVLFPNTQPPFAPASSSQFEAPPYSDDMDRRWAGLRAHNRWLLDFVSEAPERRAGIAQIFLGNVEGSVAEIQWAAENGLRGGILVPGAPPDSPFEPLYSAAYRPIWAAAEACDMPLNHHSGGATPNFGNHFPASLAMFMLEVSWWSHRALWHLMFSGVFERHPDLQWVNTETGTTWVPDTLEKLDSFYERMKYSTYGSEAIFGGVAVAEMSLRPSEYWQRQCHVGASFLRPTDIEAVRQIGIGKVMWGSDYPHIEGSHPHTDEHLRLTFGEMTTDEATSLLTTNVAALYKFDVEKLRPLADQHCPTKAHVSGGISYADIPETAKGCPGMAPQNQTQEVAA</sequence>
<evidence type="ECO:0000259" key="2">
    <source>
        <dbReference type="Pfam" id="PF04909"/>
    </source>
</evidence>
<evidence type="ECO:0000256" key="1">
    <source>
        <dbReference type="ARBA" id="ARBA00023239"/>
    </source>
</evidence>
<organism evidence="3">
    <name type="scientific">marine metagenome</name>
    <dbReference type="NCBI Taxonomy" id="408172"/>
    <lineage>
        <taxon>unclassified sequences</taxon>
        <taxon>metagenomes</taxon>
        <taxon>ecological metagenomes</taxon>
    </lineage>
</organism>
<dbReference type="InterPro" id="IPR032466">
    <property type="entry name" value="Metal_Hydrolase"/>
</dbReference>
<name>A0A381QNX8_9ZZZZ</name>
<protein>
    <recommendedName>
        <fullName evidence="2">Amidohydrolase-related domain-containing protein</fullName>
    </recommendedName>
</protein>
<dbReference type="Pfam" id="PF04909">
    <property type="entry name" value="Amidohydro_2"/>
    <property type="match status" value="1"/>
</dbReference>
<dbReference type="Gene3D" id="3.20.20.140">
    <property type="entry name" value="Metal-dependent hydrolases"/>
    <property type="match status" value="1"/>
</dbReference>
<dbReference type="GO" id="GO:0005737">
    <property type="term" value="C:cytoplasm"/>
    <property type="evidence" value="ECO:0007669"/>
    <property type="project" value="TreeGrafter"/>
</dbReference>
<dbReference type="GO" id="GO:0019748">
    <property type="term" value="P:secondary metabolic process"/>
    <property type="evidence" value="ECO:0007669"/>
    <property type="project" value="TreeGrafter"/>
</dbReference>
<accession>A0A381QNX8</accession>
<dbReference type="PANTHER" id="PTHR21240:SF28">
    <property type="entry name" value="ISO-OROTATE DECARBOXYLASE (EUROFUNG)"/>
    <property type="match status" value="1"/>
</dbReference>
<gene>
    <name evidence="3" type="ORF">METZ01_LOCUS33939</name>
</gene>
<dbReference type="EMBL" id="UINC01001453">
    <property type="protein sequence ID" value="SUZ81085.1"/>
    <property type="molecule type" value="Genomic_DNA"/>
</dbReference>
<dbReference type="AlphaFoldDB" id="A0A381QNX8"/>
<dbReference type="SUPFAM" id="SSF51556">
    <property type="entry name" value="Metallo-dependent hydrolases"/>
    <property type="match status" value="1"/>
</dbReference>
<reference evidence="3" key="1">
    <citation type="submission" date="2018-05" db="EMBL/GenBank/DDBJ databases">
        <authorList>
            <person name="Lanie J.A."/>
            <person name="Ng W.-L."/>
            <person name="Kazmierczak K.M."/>
            <person name="Andrzejewski T.M."/>
            <person name="Davidsen T.M."/>
            <person name="Wayne K.J."/>
            <person name="Tettelin H."/>
            <person name="Glass J.I."/>
            <person name="Rusch D."/>
            <person name="Podicherti R."/>
            <person name="Tsui H.-C.T."/>
            <person name="Winkler M.E."/>
        </authorList>
    </citation>
    <scope>NUCLEOTIDE SEQUENCE</scope>
</reference>
<evidence type="ECO:0000313" key="3">
    <source>
        <dbReference type="EMBL" id="SUZ81085.1"/>
    </source>
</evidence>
<keyword evidence="1" id="KW-0456">Lyase</keyword>
<proteinExistence type="predicted"/>
<dbReference type="GO" id="GO:0016787">
    <property type="term" value="F:hydrolase activity"/>
    <property type="evidence" value="ECO:0007669"/>
    <property type="project" value="InterPro"/>
</dbReference>
<dbReference type="InterPro" id="IPR006680">
    <property type="entry name" value="Amidohydro-rel"/>
</dbReference>